<dbReference type="EMBL" id="PPTA01000009">
    <property type="protein sequence ID" value="TFB01247.1"/>
    <property type="molecule type" value="Genomic_DNA"/>
</dbReference>
<name>A0ABY2H162_9HYPO</name>
<evidence type="ECO:0000256" key="1">
    <source>
        <dbReference type="SAM" id="Phobius"/>
    </source>
</evidence>
<evidence type="ECO:0000313" key="3">
    <source>
        <dbReference type="Proteomes" id="UP001642720"/>
    </source>
</evidence>
<keyword evidence="1" id="KW-0812">Transmembrane</keyword>
<proteinExistence type="predicted"/>
<reference evidence="2 3" key="1">
    <citation type="submission" date="2018-01" db="EMBL/GenBank/DDBJ databases">
        <title>Genome characterization of the sugarcane-associated fungus Trichoderma ghanense CCMA-1212 and their application in lignocelulose bioconversion.</title>
        <authorList>
            <person name="Steindorff A.S."/>
            <person name="Mendes T.D."/>
            <person name="Vilela E.S.D."/>
            <person name="Rodrigues D.S."/>
            <person name="Formighieri E.F."/>
            <person name="Melo I.S."/>
            <person name="Favaro L.C.L."/>
        </authorList>
    </citation>
    <scope>NUCLEOTIDE SEQUENCE [LARGE SCALE GENOMIC DNA]</scope>
    <source>
        <strain evidence="2 3">CCMA-1212</strain>
    </source>
</reference>
<keyword evidence="3" id="KW-1185">Reference proteome</keyword>
<comment type="caution">
    <text evidence="2">The sequence shown here is derived from an EMBL/GenBank/DDBJ whole genome shotgun (WGS) entry which is preliminary data.</text>
</comment>
<feature type="transmembrane region" description="Helical" evidence="1">
    <location>
        <begin position="20"/>
        <end position="40"/>
    </location>
</feature>
<keyword evidence="1" id="KW-0472">Membrane</keyword>
<dbReference type="Proteomes" id="UP001642720">
    <property type="component" value="Unassembled WGS sequence"/>
</dbReference>
<accession>A0ABY2H162</accession>
<organism evidence="2 3">
    <name type="scientific">Trichoderma ghanense</name>
    <dbReference type="NCBI Taxonomy" id="65468"/>
    <lineage>
        <taxon>Eukaryota</taxon>
        <taxon>Fungi</taxon>
        <taxon>Dikarya</taxon>
        <taxon>Ascomycota</taxon>
        <taxon>Pezizomycotina</taxon>
        <taxon>Sordariomycetes</taxon>
        <taxon>Hypocreomycetidae</taxon>
        <taxon>Hypocreales</taxon>
        <taxon>Hypocreaceae</taxon>
        <taxon>Trichoderma</taxon>
    </lineage>
</organism>
<evidence type="ECO:0000313" key="2">
    <source>
        <dbReference type="EMBL" id="TFB01247.1"/>
    </source>
</evidence>
<gene>
    <name evidence="2" type="ORF">CCMA1212_006887</name>
</gene>
<keyword evidence="1" id="KW-1133">Transmembrane helix</keyword>
<dbReference type="RefSeq" id="XP_073557448.1">
    <property type="nucleotide sequence ID" value="XM_073704078.1"/>
</dbReference>
<sequence length="382" mass="42141">MDEIECWNASMTTVALSSTPSYSFFLLLFLVMGDVVDWNVAARRKQGRSECRKQLHGSKAENKNKRLAVPNGKLVSEHKKFRADGPGVAGGRGSRVGVMASDSGAFALAVEALATELVADGRGRDWRCLRRSCYRRARQCCAEGDKAIRRRSRGEDEERGCMSGSGRGREEVWRFAEALGLDGGGTVPSSSSIWASVQPVPVAVSSVPVLRKTATLEPVLTPDHGVTAALRATGQLMAASGQRAKGCWGGCWSPLEAARGAVRSRLRASHSGRLVCSRHESLQAWEPLLVVLRFRLRWILPESLGFQPLEYKVCTYGRTGWSQVAGQAAGRWCVYRYKPCQRNSGFSFAIELWLIHRHRRQYTEITPVLVRAREAMKGLCMA</sequence>
<dbReference type="GeneID" id="300578528"/>
<protein>
    <submittedName>
        <fullName evidence="2">Uncharacterized protein</fullName>
    </submittedName>
</protein>